<evidence type="ECO:0000313" key="3">
    <source>
        <dbReference type="Proteomes" id="UP001161247"/>
    </source>
</evidence>
<dbReference type="Proteomes" id="UP001161247">
    <property type="component" value="Chromosome 1"/>
</dbReference>
<sequence length="412" mass="46668">MNVIKDFEDDAGNQIMEEHLLKTEELPESLLWTVSDMEIERTSNLTASGAGGIGNGSSERDRYVLFPTRVQVRGGQMNQEDVAALKYPERHFFTLPIPQVSRERTIYTVADDKGFLLVGSVDPVDPGVKQDRCKGQFFICSAITHQWFSLPVSPPKPFVVESVGFVTQLDESGRSLSSYRVAMIESTVENIVGTFVPDYVDIQVFSSETGEWASVRLQVGRPYMFYRWHRSVVLNNTVYWTDPINGGILAYDPYSNHHRVIEPPSRGYSTRGLVGDYSTCGVYQGRLKYFEKLKSMFNGSWKVLKIWELQEDNHWINLSTSSFLSFDQRDPDVLYLNMSLEPGVVSYNVRTQSTELLDPSSSIHRNLALVGDYKWFLLKLPASPILISPHLMSKRAEADEGMMIGTNPEIHP</sequence>
<dbReference type="InterPro" id="IPR015915">
    <property type="entry name" value="Kelch-typ_b-propeller"/>
</dbReference>
<protein>
    <submittedName>
        <fullName evidence="2">OLC1v1021675C1</fullName>
    </submittedName>
</protein>
<gene>
    <name evidence="2" type="ORF">OLC1_LOCUS355</name>
</gene>
<proteinExistence type="predicted"/>
<organism evidence="2 3">
    <name type="scientific">Oldenlandia corymbosa var. corymbosa</name>
    <dbReference type="NCBI Taxonomy" id="529605"/>
    <lineage>
        <taxon>Eukaryota</taxon>
        <taxon>Viridiplantae</taxon>
        <taxon>Streptophyta</taxon>
        <taxon>Embryophyta</taxon>
        <taxon>Tracheophyta</taxon>
        <taxon>Spermatophyta</taxon>
        <taxon>Magnoliopsida</taxon>
        <taxon>eudicotyledons</taxon>
        <taxon>Gunneridae</taxon>
        <taxon>Pentapetalae</taxon>
        <taxon>asterids</taxon>
        <taxon>lamiids</taxon>
        <taxon>Gentianales</taxon>
        <taxon>Rubiaceae</taxon>
        <taxon>Rubioideae</taxon>
        <taxon>Spermacoceae</taxon>
        <taxon>Hedyotis-Oldenlandia complex</taxon>
        <taxon>Oldenlandia</taxon>
    </lineage>
</organism>
<dbReference type="Pfam" id="PF24750">
    <property type="entry name" value="b-prop_At3g26010-like"/>
    <property type="match status" value="1"/>
</dbReference>
<reference evidence="2" key="1">
    <citation type="submission" date="2023-03" db="EMBL/GenBank/DDBJ databases">
        <authorList>
            <person name="Julca I."/>
        </authorList>
    </citation>
    <scope>NUCLEOTIDE SEQUENCE</scope>
</reference>
<name>A0AAV1BW72_OLDCO</name>
<dbReference type="SUPFAM" id="SSF117281">
    <property type="entry name" value="Kelch motif"/>
    <property type="match status" value="1"/>
</dbReference>
<dbReference type="PANTHER" id="PTHR35546">
    <property type="entry name" value="F-BOX PROTEIN INTERACTION DOMAIN PROTEIN-RELATED"/>
    <property type="match status" value="1"/>
</dbReference>
<dbReference type="EMBL" id="OX459118">
    <property type="protein sequence ID" value="CAI9087569.1"/>
    <property type="molecule type" value="Genomic_DNA"/>
</dbReference>
<dbReference type="InterPro" id="IPR056592">
    <property type="entry name" value="Beta-prop_At3g26010-like"/>
</dbReference>
<dbReference type="PANTHER" id="PTHR35546:SF130">
    <property type="entry name" value="EXPRESSED PROTEIN"/>
    <property type="match status" value="1"/>
</dbReference>
<feature type="domain" description="F-box protein At3g26010-like beta-propeller" evidence="1">
    <location>
        <begin position="134"/>
        <end position="362"/>
    </location>
</feature>
<accession>A0AAV1BW72</accession>
<keyword evidence="3" id="KW-1185">Reference proteome</keyword>
<dbReference type="AlphaFoldDB" id="A0AAV1BW72"/>
<dbReference type="InterPro" id="IPR055290">
    <property type="entry name" value="At3g26010-like"/>
</dbReference>
<evidence type="ECO:0000313" key="2">
    <source>
        <dbReference type="EMBL" id="CAI9087569.1"/>
    </source>
</evidence>
<evidence type="ECO:0000259" key="1">
    <source>
        <dbReference type="Pfam" id="PF24750"/>
    </source>
</evidence>